<protein>
    <submittedName>
        <fullName evidence="8">Integrase</fullName>
    </submittedName>
</protein>
<dbReference type="PROSITE" id="PS51898">
    <property type="entry name" value="TYR_RECOMBINASE"/>
    <property type="match status" value="1"/>
</dbReference>
<dbReference type="PANTHER" id="PTHR30349">
    <property type="entry name" value="PHAGE INTEGRASE-RELATED"/>
    <property type="match status" value="1"/>
</dbReference>
<evidence type="ECO:0000256" key="1">
    <source>
        <dbReference type="ARBA" id="ARBA00008857"/>
    </source>
</evidence>
<dbReference type="InterPro" id="IPR004107">
    <property type="entry name" value="Integrase_SAM-like_N"/>
</dbReference>
<dbReference type="Pfam" id="PF13495">
    <property type="entry name" value="Phage_int_SAM_4"/>
    <property type="match status" value="1"/>
</dbReference>
<evidence type="ECO:0000256" key="5">
    <source>
        <dbReference type="PROSITE-ProRule" id="PRU01248"/>
    </source>
</evidence>
<dbReference type="PANTHER" id="PTHR30349:SF41">
    <property type="entry name" value="INTEGRASE_RECOMBINASE PROTEIN MJ0367-RELATED"/>
    <property type="match status" value="1"/>
</dbReference>
<dbReference type="Gene3D" id="1.10.150.130">
    <property type="match status" value="1"/>
</dbReference>
<dbReference type="RefSeq" id="WP_213349080.1">
    <property type="nucleotide sequence ID" value="NZ_JAEDAM010000031.1"/>
</dbReference>
<keyword evidence="2" id="KW-0229">DNA integration</keyword>
<reference evidence="8 9" key="1">
    <citation type="journal article" date="2021" name="Nat. Commun.">
        <title>Reductive evolution and unique predatory mode in the CPR bacterium Vampirococcus lugosii.</title>
        <authorList>
            <person name="Moreira D."/>
            <person name="Zivanovic Y."/>
            <person name="Lopez-Archilla A.I."/>
            <person name="Iniesto M."/>
            <person name="Lopez-Garcia P."/>
        </authorList>
    </citation>
    <scope>NUCLEOTIDE SEQUENCE [LARGE SCALE GENOMIC DNA]</scope>
    <source>
        <strain evidence="8">Chiprana</strain>
    </source>
</reference>
<evidence type="ECO:0000256" key="3">
    <source>
        <dbReference type="ARBA" id="ARBA00023125"/>
    </source>
</evidence>
<dbReference type="Proteomes" id="UP000680365">
    <property type="component" value="Unassembled WGS sequence"/>
</dbReference>
<dbReference type="InterPro" id="IPR002104">
    <property type="entry name" value="Integrase_catalytic"/>
</dbReference>
<dbReference type="EMBL" id="JAEDAM010000031">
    <property type="protein sequence ID" value="MBS8122011.1"/>
    <property type="molecule type" value="Genomic_DNA"/>
</dbReference>
<evidence type="ECO:0000259" key="6">
    <source>
        <dbReference type="PROSITE" id="PS51898"/>
    </source>
</evidence>
<keyword evidence="9" id="KW-1185">Reference proteome</keyword>
<evidence type="ECO:0000259" key="7">
    <source>
        <dbReference type="PROSITE" id="PS51900"/>
    </source>
</evidence>
<comment type="similarity">
    <text evidence="1">Belongs to the 'phage' integrase family.</text>
</comment>
<dbReference type="InterPro" id="IPR011010">
    <property type="entry name" value="DNA_brk_join_enz"/>
</dbReference>
<dbReference type="InterPro" id="IPR013762">
    <property type="entry name" value="Integrase-like_cat_sf"/>
</dbReference>
<dbReference type="Pfam" id="PF00589">
    <property type="entry name" value="Phage_integrase"/>
    <property type="match status" value="1"/>
</dbReference>
<keyword evidence="4" id="KW-0233">DNA recombination</keyword>
<organism evidence="8 9">
    <name type="scientific">Candidatus Vampirococcus lugosii</name>
    <dbReference type="NCBI Taxonomy" id="2789015"/>
    <lineage>
        <taxon>Bacteria</taxon>
        <taxon>Candidatus Absconditibacteriota</taxon>
        <taxon>Vampirococcus</taxon>
    </lineage>
</organism>
<dbReference type="InterPro" id="IPR010998">
    <property type="entry name" value="Integrase_recombinase_N"/>
</dbReference>
<evidence type="ECO:0000313" key="8">
    <source>
        <dbReference type="EMBL" id="MBS8122011.1"/>
    </source>
</evidence>
<gene>
    <name evidence="8" type="ORF">VAMP_64n127</name>
</gene>
<proteinExistence type="inferred from homology"/>
<dbReference type="NCBIfam" id="NF040815">
    <property type="entry name" value="recomb_XerA_Arch"/>
    <property type="match status" value="1"/>
</dbReference>
<sequence>MGEEINNFSEWLHIKKYSKNTIKTYTSILMKLFNHYLDNTKLTKKEIYNYVNIQVKKGISISFQKQIIGAITLYYNEFLGKKYDFSYIKPRGKENKIPNVLSKEEVKKLIESIDNLKHKTIVSLIYSGGLRLSELIHLKIENIDSKRMKIYIKKSKGAKDRTIPLSKEILKLLKIYYKKYKPNELLFPGEGNYIYSDKSIQNIVKNASKKAGIMKNVTPHTLRHSYATHLLENGVDIKYIQELLGHSNIKTTQIYTHITNPSLDKIENPFDTLF</sequence>
<dbReference type="InterPro" id="IPR050090">
    <property type="entry name" value="Tyrosine_recombinase_XerCD"/>
</dbReference>
<feature type="domain" description="Tyr recombinase" evidence="6">
    <location>
        <begin position="96"/>
        <end position="268"/>
    </location>
</feature>
<dbReference type="Gene3D" id="1.10.443.10">
    <property type="entry name" value="Intergrase catalytic core"/>
    <property type="match status" value="1"/>
</dbReference>
<evidence type="ECO:0000256" key="4">
    <source>
        <dbReference type="ARBA" id="ARBA00023172"/>
    </source>
</evidence>
<dbReference type="SUPFAM" id="SSF56349">
    <property type="entry name" value="DNA breaking-rejoining enzymes"/>
    <property type="match status" value="1"/>
</dbReference>
<comment type="caution">
    <text evidence="8">The sequence shown here is derived from an EMBL/GenBank/DDBJ whole genome shotgun (WGS) entry which is preliminary data.</text>
</comment>
<dbReference type="InterPro" id="IPR044068">
    <property type="entry name" value="CB"/>
</dbReference>
<evidence type="ECO:0000256" key="2">
    <source>
        <dbReference type="ARBA" id="ARBA00022908"/>
    </source>
</evidence>
<name>A0ABS5QLD3_9BACT</name>
<evidence type="ECO:0000313" key="9">
    <source>
        <dbReference type="Proteomes" id="UP000680365"/>
    </source>
</evidence>
<accession>A0ABS5QLD3</accession>
<keyword evidence="3 5" id="KW-0238">DNA-binding</keyword>
<dbReference type="PROSITE" id="PS51900">
    <property type="entry name" value="CB"/>
    <property type="match status" value="1"/>
</dbReference>
<feature type="domain" description="Core-binding (CB)" evidence="7">
    <location>
        <begin position="1"/>
        <end position="79"/>
    </location>
</feature>